<evidence type="ECO:0000256" key="1">
    <source>
        <dbReference type="SAM" id="SignalP"/>
    </source>
</evidence>
<keyword evidence="1" id="KW-0732">Signal</keyword>
<reference evidence="2 3" key="1">
    <citation type="submission" date="2016-05" db="EMBL/GenBank/DDBJ databases">
        <title>A degradative enzymes factory behind the ericoid mycorrhizal symbiosis.</title>
        <authorList>
            <consortium name="DOE Joint Genome Institute"/>
            <person name="Martino E."/>
            <person name="Morin E."/>
            <person name="Grelet G."/>
            <person name="Kuo A."/>
            <person name="Kohler A."/>
            <person name="Daghino S."/>
            <person name="Barry K."/>
            <person name="Choi C."/>
            <person name="Cichocki N."/>
            <person name="Clum A."/>
            <person name="Copeland A."/>
            <person name="Hainaut M."/>
            <person name="Haridas S."/>
            <person name="Labutti K."/>
            <person name="Lindquist E."/>
            <person name="Lipzen A."/>
            <person name="Khouja H.-R."/>
            <person name="Murat C."/>
            <person name="Ohm R."/>
            <person name="Olson A."/>
            <person name="Spatafora J."/>
            <person name="Veneault-Fourrey C."/>
            <person name="Henrissat B."/>
            <person name="Grigoriev I."/>
            <person name="Martin F."/>
            <person name="Perotto S."/>
        </authorList>
    </citation>
    <scope>NUCLEOTIDE SEQUENCE [LARGE SCALE GENOMIC DNA]</scope>
    <source>
        <strain evidence="2 3">UAMH 7357</strain>
    </source>
</reference>
<name>A0A2J6PIT2_9HELO</name>
<feature type="signal peptide" evidence="1">
    <location>
        <begin position="1"/>
        <end position="23"/>
    </location>
</feature>
<keyword evidence="3" id="KW-1185">Reference proteome</keyword>
<feature type="chain" id="PRO_5014430693" evidence="1">
    <location>
        <begin position="24"/>
        <end position="150"/>
    </location>
</feature>
<evidence type="ECO:0000313" key="2">
    <source>
        <dbReference type="EMBL" id="PMD13938.1"/>
    </source>
</evidence>
<gene>
    <name evidence="2" type="ORF">NA56DRAFT_711575</name>
</gene>
<evidence type="ECO:0000313" key="3">
    <source>
        <dbReference type="Proteomes" id="UP000235672"/>
    </source>
</evidence>
<dbReference type="Proteomes" id="UP000235672">
    <property type="component" value="Unassembled WGS sequence"/>
</dbReference>
<dbReference type="AlphaFoldDB" id="A0A2J6PIT2"/>
<dbReference type="EMBL" id="KZ613526">
    <property type="protein sequence ID" value="PMD13938.1"/>
    <property type="molecule type" value="Genomic_DNA"/>
</dbReference>
<proteinExistence type="predicted"/>
<accession>A0A2J6PIT2</accession>
<protein>
    <submittedName>
        <fullName evidence="2">Uncharacterized protein</fullName>
    </submittedName>
</protein>
<sequence length="150" mass="16424">MSGDMLEWHFLPLPLPLPLSALALDIIADDGFSILGNLHEDKARTRFQAPHTRETELTRQAAAGAAYVVMYSCFAATCSASPQMRARQSSLNFFITPSPAAAALERVKSFSSVRSDIAIEERSLDNLIAVCRGSIGLVTDELRLERFPRG</sequence>
<organism evidence="2 3">
    <name type="scientific">Hyaloscypha hepaticicola</name>
    <dbReference type="NCBI Taxonomy" id="2082293"/>
    <lineage>
        <taxon>Eukaryota</taxon>
        <taxon>Fungi</taxon>
        <taxon>Dikarya</taxon>
        <taxon>Ascomycota</taxon>
        <taxon>Pezizomycotina</taxon>
        <taxon>Leotiomycetes</taxon>
        <taxon>Helotiales</taxon>
        <taxon>Hyaloscyphaceae</taxon>
        <taxon>Hyaloscypha</taxon>
    </lineage>
</organism>